<dbReference type="Pfam" id="PF02685">
    <property type="entry name" value="Glucokinase"/>
    <property type="match status" value="1"/>
</dbReference>
<evidence type="ECO:0000256" key="1">
    <source>
        <dbReference type="ARBA" id="ARBA00022679"/>
    </source>
</evidence>
<protein>
    <submittedName>
        <fullName evidence="4">Glucokinase</fullName>
    </submittedName>
</protein>
<dbReference type="InterPro" id="IPR003836">
    <property type="entry name" value="Glucokinase"/>
</dbReference>
<sequence>MDQEEKAAAAARVALVADVGRLALRIGLTDAAGRLKTESVRSYDPVSQPTVSGAISSFARDAGLDHLPRRLAVAVSGMPRGDTITVTHGRWRVSRSGLTAMLQAPPLILNDFAANAWAIGERGTMGRLEALAGPAAQPHGPGAFCVIGIGNGLGVALLTRDEHGIANVVPTEAGHSGFPAGLKALDPLIEKLGARLGYATAETILSGPGLVALHACLAQMKGAPTPVAEARETVRLGLSARDPIAVEALGLFVRALWHFAGNMVLALGAWDGVILTGSIPAELRPLLSVPDLGRAFALEGPYKRQLGETPRALVTFPHAALEGAAAALLVEDARRAVGRALAV</sequence>
<evidence type="ECO:0000313" key="5">
    <source>
        <dbReference type="Proteomes" id="UP001056937"/>
    </source>
</evidence>
<dbReference type="PANTHER" id="PTHR47690">
    <property type="entry name" value="GLUCOKINASE"/>
    <property type="match status" value="1"/>
</dbReference>
<keyword evidence="5" id="KW-1185">Reference proteome</keyword>
<dbReference type="InterPro" id="IPR050201">
    <property type="entry name" value="Bacterial_glucokinase"/>
</dbReference>
<dbReference type="Gene3D" id="3.30.420.40">
    <property type="match status" value="1"/>
</dbReference>
<proteinExistence type="inferred from homology"/>
<dbReference type="RefSeq" id="WP_252165229.1">
    <property type="nucleotide sequence ID" value="NZ_CP084930.1"/>
</dbReference>
<keyword evidence="2" id="KW-0418">Kinase</keyword>
<evidence type="ECO:0000256" key="2">
    <source>
        <dbReference type="ARBA" id="ARBA00022777"/>
    </source>
</evidence>
<keyword evidence="1" id="KW-0808">Transferase</keyword>
<comment type="similarity">
    <text evidence="3">Belongs to the bacterial glucokinase family.</text>
</comment>
<dbReference type="PANTHER" id="PTHR47690:SF1">
    <property type="entry name" value="GLUCOKINASE"/>
    <property type="match status" value="1"/>
</dbReference>
<reference evidence="4" key="1">
    <citation type="journal article" date="2022" name="Toxins">
        <title>Genomic Analysis of Sphingopyxis sp. USTB-05 for Biodegrading Cyanobacterial Hepatotoxins.</title>
        <authorList>
            <person name="Liu C."/>
            <person name="Xu Q."/>
            <person name="Zhao Z."/>
            <person name="Zhang H."/>
            <person name="Liu X."/>
            <person name="Yin C."/>
            <person name="Liu Y."/>
            <person name="Yan H."/>
        </authorList>
    </citation>
    <scope>NUCLEOTIDE SEQUENCE</scope>
    <source>
        <strain evidence="4">NBD5</strain>
    </source>
</reference>
<dbReference type="Proteomes" id="UP001056937">
    <property type="component" value="Chromosome 1"/>
</dbReference>
<dbReference type="InterPro" id="IPR043129">
    <property type="entry name" value="ATPase_NBD"/>
</dbReference>
<accession>A0ABY4X3H2</accession>
<dbReference type="CDD" id="cd24008">
    <property type="entry name" value="ASKHA_NBD_GLK"/>
    <property type="match status" value="1"/>
</dbReference>
<evidence type="ECO:0000256" key="3">
    <source>
        <dbReference type="RuleBase" id="RU004046"/>
    </source>
</evidence>
<dbReference type="EMBL" id="CP084930">
    <property type="protein sequence ID" value="USI71416.1"/>
    <property type="molecule type" value="Genomic_DNA"/>
</dbReference>
<evidence type="ECO:0000313" key="4">
    <source>
        <dbReference type="EMBL" id="USI71416.1"/>
    </source>
</evidence>
<name>A0ABY4X3H2_9SPHN</name>
<dbReference type="Gene3D" id="3.40.367.20">
    <property type="match status" value="1"/>
</dbReference>
<organism evidence="4 5">
    <name type="scientific">Sphingomonas morindae</name>
    <dbReference type="NCBI Taxonomy" id="1541170"/>
    <lineage>
        <taxon>Bacteria</taxon>
        <taxon>Pseudomonadati</taxon>
        <taxon>Pseudomonadota</taxon>
        <taxon>Alphaproteobacteria</taxon>
        <taxon>Sphingomonadales</taxon>
        <taxon>Sphingomonadaceae</taxon>
        <taxon>Sphingomonas</taxon>
    </lineage>
</organism>
<dbReference type="SUPFAM" id="SSF53067">
    <property type="entry name" value="Actin-like ATPase domain"/>
    <property type="match status" value="1"/>
</dbReference>
<gene>
    <name evidence="4" type="ORF">LHA26_08665</name>
</gene>